<feature type="region of interest" description="Disordered" evidence="1">
    <location>
        <begin position="563"/>
        <end position="590"/>
    </location>
</feature>
<feature type="region of interest" description="Disordered" evidence="1">
    <location>
        <begin position="634"/>
        <end position="653"/>
    </location>
</feature>
<dbReference type="Proteomes" id="UP000812966">
    <property type="component" value="Unassembled WGS sequence"/>
</dbReference>
<feature type="region of interest" description="Disordered" evidence="1">
    <location>
        <begin position="233"/>
        <end position="311"/>
    </location>
</feature>
<dbReference type="EMBL" id="JABELV010000178">
    <property type="protein sequence ID" value="KAG7528523.1"/>
    <property type="molecule type" value="Genomic_DNA"/>
</dbReference>
<sequence length="1183" mass="126835">MEFVLPGIETVEVEAPQSISLDDEENVETDRIGESGEKDDPVESQVKAVYERRRLAQLVAAKKKLRSFRQQKAKKLLPSPVIDPSPEVDERETSIRMADNSDREEDPPSSSSHQRPVTPMFLAPSWNAPASSSGSGSHSRARSKCLTPMDLALVSPSPQPANMNQDHNQDPGSMLLGTKGLSTGASETRLAGRRKREALKPIRVQEMGRSGSGSGSGIGLGLGLGIGWGTGREMGGVDVQSESSSWAEDKDKGSDRPSPLRDSPRSSENRKRRSFKKIVPTHRHTGSADSLRRLGSGWNGGRRPEGRGVFGDNMEEEMGIRTAPGRLEGVGSDAGPGLGGLGEPFSIPRFGARLESAAGETESNLEMPGLDFSIPMDIDADAPSEMPPFSFPQRKGFGFARNEVEGEVADERPVSILPELAVVPSTPAWEEFSLPALDSNSPGRASTSSPSPVPEERVKQRFEGFKFGQPAPAESKPTMSAFSFGKKLEPVVVKSDPVADDMPVSAVSMPSLPSTPTRKKRHSHTRSGSVSSYHAFLPHSGVPAAPRSPGMLSIDQMPLTFSSPSGRLSPGPSSPTEGFDMTSPVKAPGDIKLDREGALRTLEGARNGLAAGASVNAVSNLTWPMPGVDGLFGRDGRRLSAGGLGAQGKRRSRKSLMMEKAQQEAPEVQIPDLDSDEEILGQDVSSPNPFGSAPSSPRPPVKERPLSGIILAPASTRDSFEKMFKAPPAAVAPGFGLTLAPTMGASVEPHLNTLVEEEEPDEEEQEVADPTTPRAASPIASPPPVSLTSTRMRPLRLLSMSSESASSMRPFDADDSISDRHSLSFERGRSSSIESTPMSPGSNAASDVSTRRTSFSSRTSASAMEESAKVGRRPRSLVGWGKRVSNVSLSGSVRTLNEVSESADVEDPQHTPRVTGATEQKVALPSSSRVRRRRSLTAHSIALGSFENCDDVALLKEKLADAAMERMAMEQDIQDWRGRCGDLDKQLRAERQQSGVLRDRVRRLGDHLSQISSAASPSEPSVLEVDTPSQMMASMRDQLFKLAQEVERERKAKVDALANVAGLQVRLEALAPAARIQEPSYQQGAGHPLGVASSDPTSRLRGFAFPRGPVPVSKGGPESNDELGATLVPAASHSFELSRPRHHLRQEKSDRLPPVVTLPTSQPLRQLDFRACCGVCRGNVIEL</sequence>
<feature type="compositionally biased region" description="Polar residues" evidence="1">
    <location>
        <begin position="830"/>
        <end position="848"/>
    </location>
</feature>
<feature type="compositionally biased region" description="Low complexity" evidence="1">
    <location>
        <begin position="770"/>
        <end position="779"/>
    </location>
</feature>
<evidence type="ECO:0000313" key="2">
    <source>
        <dbReference type="EMBL" id="KAG7528523.1"/>
    </source>
</evidence>
<feature type="region of interest" description="Disordered" evidence="1">
    <location>
        <begin position="433"/>
        <end position="457"/>
    </location>
</feature>
<feature type="compositionally biased region" description="Basic residues" evidence="1">
    <location>
        <begin position="270"/>
        <end position="285"/>
    </location>
</feature>
<feature type="compositionally biased region" description="Acidic residues" evidence="1">
    <location>
        <begin position="755"/>
        <end position="767"/>
    </location>
</feature>
<feature type="compositionally biased region" description="Polar residues" evidence="1">
    <location>
        <begin position="683"/>
        <end position="695"/>
    </location>
</feature>
<feature type="region of interest" description="Disordered" evidence="1">
    <location>
        <begin position="69"/>
        <end position="217"/>
    </location>
</feature>
<feature type="region of interest" description="Disordered" evidence="1">
    <location>
        <begin position="898"/>
        <end position="931"/>
    </location>
</feature>
<feature type="region of interest" description="Disordered" evidence="1">
    <location>
        <begin position="14"/>
        <end position="45"/>
    </location>
</feature>
<keyword evidence="3" id="KW-1185">Reference proteome</keyword>
<proteinExistence type="predicted"/>
<feature type="compositionally biased region" description="Basic and acidic residues" evidence="1">
    <location>
        <begin position="28"/>
        <end position="41"/>
    </location>
</feature>
<accession>A0A8K0JFL4</accession>
<feature type="compositionally biased region" description="Low complexity" evidence="1">
    <location>
        <begin position="799"/>
        <end position="808"/>
    </location>
</feature>
<feature type="compositionally biased region" description="Low complexity" evidence="1">
    <location>
        <begin position="851"/>
        <end position="863"/>
    </location>
</feature>
<feature type="region of interest" description="Disordered" evidence="1">
    <location>
        <begin position="739"/>
        <end position="870"/>
    </location>
</feature>
<name>A0A8K0JFL4_9TREE</name>
<dbReference type="AlphaFoldDB" id="A0A8K0JFL4"/>
<reference evidence="2" key="1">
    <citation type="submission" date="2020-04" db="EMBL/GenBank/DDBJ databases">
        <title>Analysis of mating type loci in Filobasidium floriforme.</title>
        <authorList>
            <person name="Nowrousian M."/>
        </authorList>
    </citation>
    <scope>NUCLEOTIDE SEQUENCE</scope>
    <source>
        <strain evidence="2">CBS 6242</strain>
    </source>
</reference>
<feature type="compositionally biased region" description="Low complexity" evidence="1">
    <location>
        <begin position="563"/>
        <end position="575"/>
    </location>
</feature>
<evidence type="ECO:0000313" key="3">
    <source>
        <dbReference type="Proteomes" id="UP000812966"/>
    </source>
</evidence>
<feature type="region of interest" description="Disordered" evidence="1">
    <location>
        <begin position="501"/>
        <end position="534"/>
    </location>
</feature>
<gene>
    <name evidence="2" type="ORF">FFLO_06079</name>
</gene>
<comment type="caution">
    <text evidence="2">The sequence shown here is derived from an EMBL/GenBank/DDBJ whole genome shotgun (WGS) entry which is preliminary data.</text>
</comment>
<feature type="compositionally biased region" description="Polar residues" evidence="1">
    <location>
        <begin position="438"/>
        <end position="450"/>
    </location>
</feature>
<feature type="compositionally biased region" description="Basic and acidic residues" evidence="1">
    <location>
        <begin position="817"/>
        <end position="829"/>
    </location>
</feature>
<dbReference type="OrthoDB" id="2528184at2759"/>
<feature type="region of interest" description="Disordered" evidence="1">
    <location>
        <begin position="661"/>
        <end position="712"/>
    </location>
</feature>
<evidence type="ECO:0000256" key="1">
    <source>
        <dbReference type="SAM" id="MobiDB-lite"/>
    </source>
</evidence>
<protein>
    <submittedName>
        <fullName evidence="2">Uncharacterized protein</fullName>
    </submittedName>
</protein>
<organism evidence="2 3">
    <name type="scientific">Filobasidium floriforme</name>
    <dbReference type="NCBI Taxonomy" id="5210"/>
    <lineage>
        <taxon>Eukaryota</taxon>
        <taxon>Fungi</taxon>
        <taxon>Dikarya</taxon>
        <taxon>Basidiomycota</taxon>
        <taxon>Agaricomycotina</taxon>
        <taxon>Tremellomycetes</taxon>
        <taxon>Filobasidiales</taxon>
        <taxon>Filobasidiaceae</taxon>
        <taxon>Filobasidium</taxon>
    </lineage>
</organism>
<feature type="compositionally biased region" description="Basic and acidic residues" evidence="1">
    <location>
        <begin position="247"/>
        <end position="269"/>
    </location>
</feature>